<keyword evidence="9" id="KW-1185">Reference proteome</keyword>
<evidence type="ECO:0000313" key="9">
    <source>
        <dbReference type="Proteomes" id="UP001489004"/>
    </source>
</evidence>
<dbReference type="InterPro" id="IPR036249">
    <property type="entry name" value="Thioredoxin-like_sf"/>
</dbReference>
<dbReference type="CDD" id="cd02961">
    <property type="entry name" value="PDI_a_family"/>
    <property type="match status" value="1"/>
</dbReference>
<dbReference type="PANTHER" id="PTHR10984">
    <property type="entry name" value="ENDOPLASMIC RETICULUM-GOLGI INTERMEDIATE COMPARTMENT PROTEIN"/>
    <property type="match status" value="1"/>
</dbReference>
<dbReference type="Gene3D" id="3.40.30.10">
    <property type="entry name" value="Glutaredoxin"/>
    <property type="match status" value="1"/>
</dbReference>
<dbReference type="InterPro" id="IPR045888">
    <property type="entry name" value="Erv"/>
</dbReference>
<feature type="transmembrane region" description="Helical" evidence="6">
    <location>
        <begin position="21"/>
        <end position="43"/>
    </location>
</feature>
<organism evidence="8 9">
    <name type="scientific">[Myrmecia] bisecta</name>
    <dbReference type="NCBI Taxonomy" id="41462"/>
    <lineage>
        <taxon>Eukaryota</taxon>
        <taxon>Viridiplantae</taxon>
        <taxon>Chlorophyta</taxon>
        <taxon>core chlorophytes</taxon>
        <taxon>Trebouxiophyceae</taxon>
        <taxon>Trebouxiales</taxon>
        <taxon>Trebouxiaceae</taxon>
        <taxon>Myrmecia</taxon>
    </lineage>
</organism>
<proteinExistence type="predicted"/>
<dbReference type="GO" id="GO:0030134">
    <property type="term" value="C:COPII-coated ER to Golgi transport vesicle"/>
    <property type="evidence" value="ECO:0007669"/>
    <property type="project" value="TreeGrafter"/>
</dbReference>
<keyword evidence="2 6" id="KW-0812">Transmembrane</keyword>
<evidence type="ECO:0000256" key="1">
    <source>
        <dbReference type="ARBA" id="ARBA00004167"/>
    </source>
</evidence>
<feature type="transmembrane region" description="Helical" evidence="6">
    <location>
        <begin position="435"/>
        <end position="460"/>
    </location>
</feature>
<dbReference type="Pfam" id="PF13850">
    <property type="entry name" value="ERGIC_N"/>
    <property type="match status" value="1"/>
</dbReference>
<evidence type="ECO:0000259" key="7">
    <source>
        <dbReference type="PROSITE" id="PS51352"/>
    </source>
</evidence>
<dbReference type="Pfam" id="PF07970">
    <property type="entry name" value="COPIIcoated_ERV"/>
    <property type="match status" value="1"/>
</dbReference>
<evidence type="ECO:0000256" key="5">
    <source>
        <dbReference type="ARBA" id="ARBA00023136"/>
    </source>
</evidence>
<evidence type="ECO:0000256" key="3">
    <source>
        <dbReference type="ARBA" id="ARBA00022729"/>
    </source>
</evidence>
<dbReference type="Pfam" id="PF00085">
    <property type="entry name" value="Thioredoxin"/>
    <property type="match status" value="1"/>
</dbReference>
<dbReference type="InterPro" id="IPR017937">
    <property type="entry name" value="Thioredoxin_CS"/>
</dbReference>
<dbReference type="InterPro" id="IPR013766">
    <property type="entry name" value="Thioredoxin_domain"/>
</dbReference>
<keyword evidence="4 6" id="KW-1133">Transmembrane helix</keyword>
<name>A0AAW1QEZ1_9CHLO</name>
<evidence type="ECO:0000256" key="2">
    <source>
        <dbReference type="ARBA" id="ARBA00022692"/>
    </source>
</evidence>
<keyword evidence="3" id="KW-0732">Signal</keyword>
<dbReference type="InterPro" id="IPR039542">
    <property type="entry name" value="Erv_N"/>
</dbReference>
<dbReference type="Proteomes" id="UP001489004">
    <property type="component" value="Unassembled WGS sequence"/>
</dbReference>
<sequence length="476" mass="53559">MAKILARLKGADFYRKIPNDLTEATLAGALISLIAALTIFLLLGMELNAFLTPETKQELVVDRSAHGELLRINFNISFPALSCEFATLDVSDALGTKRINLTKTVRKLPISDNLERAGHYIHDDRQLEIKYDDPADLNGTVALDEIDYSIPLTAALFKEALDKYPIVVINFYAPWCPWCQRLEPTWEVVTQEVHARYPESDGRIRFGKVDCVAEVQLCRDHHITGFPSIRVFRKGHDDITIHGVKDHESYRGDRTKESLMDFADNLAPSAGQPHHYIRGVTRVAKTAGCALSGFVLVKKVPGALHFLAKSPGHSFDYHAMNMSHVVNYLYFGNKPSPRRRKALEHLHPLGLTDDWADKLANQDFFSRNQKATFEHYMQVVLTTIQPAAHTKEASFDAYEYTVHSHTYTTDEIPVAKFTYDMSPIQLVVHQQSKAFYHFVTTLCAIIGGVFTVAGIIDGVLHQSFRLAKKVELGKHS</sequence>
<feature type="domain" description="Thioredoxin" evidence="7">
    <location>
        <begin position="132"/>
        <end position="268"/>
    </location>
</feature>
<dbReference type="PROSITE" id="PS51352">
    <property type="entry name" value="THIOREDOXIN_2"/>
    <property type="match status" value="1"/>
</dbReference>
<dbReference type="EMBL" id="JALJOR010000003">
    <property type="protein sequence ID" value="KAK9819898.1"/>
    <property type="molecule type" value="Genomic_DNA"/>
</dbReference>
<evidence type="ECO:0000256" key="4">
    <source>
        <dbReference type="ARBA" id="ARBA00022989"/>
    </source>
</evidence>
<reference evidence="8 9" key="1">
    <citation type="journal article" date="2024" name="Nat. Commun.">
        <title>Phylogenomics reveals the evolutionary origins of lichenization in chlorophyte algae.</title>
        <authorList>
            <person name="Puginier C."/>
            <person name="Libourel C."/>
            <person name="Otte J."/>
            <person name="Skaloud P."/>
            <person name="Haon M."/>
            <person name="Grisel S."/>
            <person name="Petersen M."/>
            <person name="Berrin J.G."/>
            <person name="Delaux P.M."/>
            <person name="Dal Grande F."/>
            <person name="Keller J."/>
        </authorList>
    </citation>
    <scope>NUCLEOTIDE SEQUENCE [LARGE SCALE GENOMIC DNA]</scope>
    <source>
        <strain evidence="8 9">SAG 2043</strain>
    </source>
</reference>
<dbReference type="GO" id="GO:0005783">
    <property type="term" value="C:endoplasmic reticulum"/>
    <property type="evidence" value="ECO:0007669"/>
    <property type="project" value="TreeGrafter"/>
</dbReference>
<dbReference type="AlphaFoldDB" id="A0AAW1QEZ1"/>
<dbReference type="GO" id="GO:0016020">
    <property type="term" value="C:membrane"/>
    <property type="evidence" value="ECO:0007669"/>
    <property type="project" value="UniProtKB-SubCell"/>
</dbReference>
<dbReference type="FunFam" id="3.40.30.10:FF:000174">
    <property type="entry name" value="Protein disulfide-isomerase 5-4"/>
    <property type="match status" value="1"/>
</dbReference>
<protein>
    <recommendedName>
        <fullName evidence="7">Thioredoxin domain-containing protein</fullName>
    </recommendedName>
</protein>
<dbReference type="PANTHER" id="PTHR10984:SF37">
    <property type="entry name" value="PROTEIN DISULFIDE-ISOMERASE 5-3"/>
    <property type="match status" value="1"/>
</dbReference>
<evidence type="ECO:0000313" key="8">
    <source>
        <dbReference type="EMBL" id="KAK9819898.1"/>
    </source>
</evidence>
<dbReference type="InterPro" id="IPR012936">
    <property type="entry name" value="Erv_C"/>
</dbReference>
<accession>A0AAW1QEZ1</accession>
<dbReference type="SUPFAM" id="SSF52833">
    <property type="entry name" value="Thioredoxin-like"/>
    <property type="match status" value="1"/>
</dbReference>
<comment type="subcellular location">
    <subcellularLocation>
        <location evidence="1">Membrane</location>
        <topology evidence="1">Single-pass membrane protein</topology>
    </subcellularLocation>
</comment>
<dbReference type="PROSITE" id="PS00194">
    <property type="entry name" value="THIOREDOXIN_1"/>
    <property type="match status" value="1"/>
</dbReference>
<gene>
    <name evidence="8" type="ORF">WJX72_003766</name>
</gene>
<comment type="caution">
    <text evidence="8">The sequence shown here is derived from an EMBL/GenBank/DDBJ whole genome shotgun (WGS) entry which is preliminary data.</text>
</comment>
<evidence type="ECO:0000256" key="6">
    <source>
        <dbReference type="SAM" id="Phobius"/>
    </source>
</evidence>
<keyword evidence="5 6" id="KW-0472">Membrane</keyword>